<name>A0A1N6FRU3_9SPHN</name>
<organism evidence="1 2">
    <name type="scientific">Parasphingorhabdus marina DSM 22363</name>
    <dbReference type="NCBI Taxonomy" id="1123272"/>
    <lineage>
        <taxon>Bacteria</taxon>
        <taxon>Pseudomonadati</taxon>
        <taxon>Pseudomonadota</taxon>
        <taxon>Alphaproteobacteria</taxon>
        <taxon>Sphingomonadales</taxon>
        <taxon>Sphingomonadaceae</taxon>
        <taxon>Parasphingorhabdus</taxon>
    </lineage>
</organism>
<proteinExistence type="predicted"/>
<sequence length="39" mass="4607">MQFGFRRKMMIGTTKRDGSKQAMRTILSPINRFNFLLTN</sequence>
<protein>
    <submittedName>
        <fullName evidence="1">Uncharacterized protein</fullName>
    </submittedName>
</protein>
<keyword evidence="2" id="KW-1185">Reference proteome</keyword>
<gene>
    <name evidence="1" type="ORF">SAMN02745824_2515</name>
</gene>
<evidence type="ECO:0000313" key="1">
    <source>
        <dbReference type="EMBL" id="SIN97957.1"/>
    </source>
</evidence>
<evidence type="ECO:0000313" key="2">
    <source>
        <dbReference type="Proteomes" id="UP000185192"/>
    </source>
</evidence>
<dbReference type="EMBL" id="FSQW01000002">
    <property type="protein sequence ID" value="SIN97957.1"/>
    <property type="molecule type" value="Genomic_DNA"/>
</dbReference>
<accession>A0A1N6FRU3</accession>
<reference evidence="2" key="1">
    <citation type="submission" date="2016-11" db="EMBL/GenBank/DDBJ databases">
        <authorList>
            <person name="Varghese N."/>
            <person name="Submissions S."/>
        </authorList>
    </citation>
    <scope>NUCLEOTIDE SEQUENCE [LARGE SCALE GENOMIC DNA]</scope>
    <source>
        <strain evidence="2">DSM 22363</strain>
    </source>
</reference>
<dbReference type="AlphaFoldDB" id="A0A1N6FRU3"/>
<dbReference type="Proteomes" id="UP000185192">
    <property type="component" value="Unassembled WGS sequence"/>
</dbReference>